<comment type="caution">
    <text evidence="2">The sequence shown here is derived from an EMBL/GenBank/DDBJ whole genome shotgun (WGS) entry which is preliminary data.</text>
</comment>
<dbReference type="PANTHER" id="PTHR43283:SF7">
    <property type="entry name" value="BETA-LACTAMASE-RELATED DOMAIN-CONTAINING PROTEIN"/>
    <property type="match status" value="1"/>
</dbReference>
<accession>A0ABP8UYA5</accession>
<evidence type="ECO:0000313" key="2">
    <source>
        <dbReference type="EMBL" id="GAA4648729.1"/>
    </source>
</evidence>
<reference evidence="3" key="1">
    <citation type="journal article" date="2019" name="Int. J. Syst. Evol. Microbiol.">
        <title>The Global Catalogue of Microorganisms (GCM) 10K type strain sequencing project: providing services to taxonomists for standard genome sequencing and annotation.</title>
        <authorList>
            <consortium name="The Broad Institute Genomics Platform"/>
            <consortium name="The Broad Institute Genome Sequencing Center for Infectious Disease"/>
            <person name="Wu L."/>
            <person name="Ma J."/>
        </authorList>
    </citation>
    <scope>NUCLEOTIDE SEQUENCE [LARGE SCALE GENOMIC DNA]</scope>
    <source>
        <strain evidence="3">JCM 17805</strain>
    </source>
</reference>
<dbReference type="Proteomes" id="UP001500604">
    <property type="component" value="Unassembled WGS sequence"/>
</dbReference>
<dbReference type="RefSeq" id="WP_345194434.1">
    <property type="nucleotide sequence ID" value="NZ_BAABFL010000095.1"/>
</dbReference>
<dbReference type="Gene3D" id="3.40.710.10">
    <property type="entry name" value="DD-peptidase/beta-lactamase superfamily"/>
    <property type="match status" value="1"/>
</dbReference>
<keyword evidence="3" id="KW-1185">Reference proteome</keyword>
<dbReference type="Pfam" id="PF00144">
    <property type="entry name" value="Beta-lactamase"/>
    <property type="match status" value="1"/>
</dbReference>
<protein>
    <submittedName>
        <fullName evidence="2">Serine hydrolase</fullName>
    </submittedName>
</protein>
<organism evidence="2 3">
    <name type="scientific">Kistimonas scapharcae</name>
    <dbReference type="NCBI Taxonomy" id="1036133"/>
    <lineage>
        <taxon>Bacteria</taxon>
        <taxon>Pseudomonadati</taxon>
        <taxon>Pseudomonadota</taxon>
        <taxon>Gammaproteobacteria</taxon>
        <taxon>Oceanospirillales</taxon>
        <taxon>Endozoicomonadaceae</taxon>
        <taxon>Kistimonas</taxon>
    </lineage>
</organism>
<evidence type="ECO:0000259" key="1">
    <source>
        <dbReference type="Pfam" id="PF00144"/>
    </source>
</evidence>
<dbReference type="SUPFAM" id="SSF56601">
    <property type="entry name" value="beta-lactamase/transpeptidase-like"/>
    <property type="match status" value="1"/>
</dbReference>
<feature type="domain" description="Beta-lactamase-related" evidence="1">
    <location>
        <begin position="93"/>
        <end position="382"/>
    </location>
</feature>
<sequence length="409" mass="46536">MVTAFSPPPDFTCNKELDIGHNDWDKSEYLALSQTQMARFFPTLEIDNGPVTAPLHYAETPWDINGTRFSDPLIEGRNISGEQLLNRRLYNDGLLVLHRGSVVHESYRNGLRPEDRHVIHSCSKSLCAMVAAKAIDEDRLDTRKRVIDFLPELAQHRSWADIRVQHLMDMQAGLRYSENYADDNADYWSYSRAAGYYPPTAEHPAIGIRRWTIEQLHEPQHPPGTAFVYNSCLTNVLAMVLEAACECPFPQLLEDKLYRHIGAEQTALFNTDSQGFGIIEGQINLCLRDLARVGMLALNEGVTALGERLLPAHFFQDCYRPDTGLQAAYHAENRDPVFADGQYHNQFWIFEPHKSRYAMLGIHGQFVWIDKAQELLIAGLGSYPHQDSHLMLKTLNTLWQGIAVMARTR</sequence>
<dbReference type="GO" id="GO:0016787">
    <property type="term" value="F:hydrolase activity"/>
    <property type="evidence" value="ECO:0007669"/>
    <property type="project" value="UniProtKB-KW"/>
</dbReference>
<proteinExistence type="predicted"/>
<dbReference type="PANTHER" id="PTHR43283">
    <property type="entry name" value="BETA-LACTAMASE-RELATED"/>
    <property type="match status" value="1"/>
</dbReference>
<dbReference type="EMBL" id="BAABFL010000095">
    <property type="protein sequence ID" value="GAA4648729.1"/>
    <property type="molecule type" value="Genomic_DNA"/>
</dbReference>
<gene>
    <name evidence="2" type="ORF">GCM10023116_10020</name>
</gene>
<evidence type="ECO:0000313" key="3">
    <source>
        <dbReference type="Proteomes" id="UP001500604"/>
    </source>
</evidence>
<keyword evidence="2" id="KW-0378">Hydrolase</keyword>
<dbReference type="InterPro" id="IPR012338">
    <property type="entry name" value="Beta-lactam/transpept-like"/>
</dbReference>
<dbReference type="InterPro" id="IPR001466">
    <property type="entry name" value="Beta-lactam-related"/>
</dbReference>
<name>A0ABP8UYA5_9GAMM</name>
<dbReference type="InterPro" id="IPR050789">
    <property type="entry name" value="Diverse_Enzym_Activities"/>
</dbReference>